<dbReference type="Pfam" id="PF07729">
    <property type="entry name" value="FCD"/>
    <property type="match status" value="1"/>
</dbReference>
<feature type="coiled-coil region" evidence="4">
    <location>
        <begin position="128"/>
        <end position="155"/>
    </location>
</feature>
<accession>A0A1G4TLP2</accession>
<evidence type="ECO:0000256" key="4">
    <source>
        <dbReference type="SAM" id="Coils"/>
    </source>
</evidence>
<dbReference type="EMBL" id="FMTP01000004">
    <property type="protein sequence ID" value="SCW81499.1"/>
    <property type="molecule type" value="Genomic_DNA"/>
</dbReference>
<name>A0A1G4TLP2_9HYPH</name>
<dbReference type="InterPro" id="IPR036388">
    <property type="entry name" value="WH-like_DNA-bd_sf"/>
</dbReference>
<organism evidence="7 8">
    <name type="scientific">Ancylobacter rudongensis</name>
    <dbReference type="NCBI Taxonomy" id="177413"/>
    <lineage>
        <taxon>Bacteria</taxon>
        <taxon>Pseudomonadati</taxon>
        <taxon>Pseudomonadota</taxon>
        <taxon>Alphaproteobacteria</taxon>
        <taxon>Hyphomicrobiales</taxon>
        <taxon>Xanthobacteraceae</taxon>
        <taxon>Ancylobacter</taxon>
    </lineage>
</organism>
<dbReference type="SMART" id="SM00345">
    <property type="entry name" value="HTH_GNTR"/>
    <property type="match status" value="1"/>
</dbReference>
<dbReference type="PANTHER" id="PTHR43537:SF5">
    <property type="entry name" value="UXU OPERON TRANSCRIPTIONAL REGULATOR"/>
    <property type="match status" value="1"/>
</dbReference>
<keyword evidence="3" id="KW-0804">Transcription</keyword>
<gene>
    <name evidence="7" type="ORF">SAMN05660859_3025</name>
</gene>
<evidence type="ECO:0000313" key="7">
    <source>
        <dbReference type="EMBL" id="SCW81499.1"/>
    </source>
</evidence>
<dbReference type="PANTHER" id="PTHR43537">
    <property type="entry name" value="TRANSCRIPTIONAL REGULATOR, GNTR FAMILY"/>
    <property type="match status" value="1"/>
</dbReference>
<dbReference type="CDD" id="cd07377">
    <property type="entry name" value="WHTH_GntR"/>
    <property type="match status" value="1"/>
</dbReference>
<evidence type="ECO:0000256" key="3">
    <source>
        <dbReference type="ARBA" id="ARBA00023163"/>
    </source>
</evidence>
<keyword evidence="8" id="KW-1185">Reference proteome</keyword>
<keyword evidence="4" id="KW-0175">Coiled coil</keyword>
<feature type="compositionally biased region" description="Gly residues" evidence="5">
    <location>
        <begin position="1"/>
        <end position="12"/>
    </location>
</feature>
<dbReference type="InterPro" id="IPR036390">
    <property type="entry name" value="WH_DNA-bd_sf"/>
</dbReference>
<dbReference type="InterPro" id="IPR011711">
    <property type="entry name" value="GntR_C"/>
</dbReference>
<dbReference type="SUPFAM" id="SSF48008">
    <property type="entry name" value="GntR ligand-binding domain-like"/>
    <property type="match status" value="1"/>
</dbReference>
<dbReference type="InterPro" id="IPR000524">
    <property type="entry name" value="Tscrpt_reg_HTH_GntR"/>
</dbReference>
<sequence>MRKAVQGGGGHIGQTDSAGKRRRQPAPTAAQLAVSALQKLIEDRKLGPSAPLPPQRDLAREFNISRATLREALSILATIGLISIEPGRGTFVRATAEGGEAAPAPSWRFAARYSPAEVYQFRYIAESHAAQLAAMTRTEAEIEELKENVQAFRAAAHAQDFAAFAQIDFEFHKLIMRFSRNRLLADMHDNFARVLLESSRLPVRRDKLWDPVMEHERVVEALTMGDPEGAGYYMRRHLSRTADRAGITMTEFV</sequence>
<dbReference type="SUPFAM" id="SSF46785">
    <property type="entry name" value="Winged helix' DNA-binding domain"/>
    <property type="match status" value="1"/>
</dbReference>
<dbReference type="STRING" id="177413.SAMN05660859_3025"/>
<feature type="domain" description="HTH gntR-type" evidence="6">
    <location>
        <begin position="27"/>
        <end position="95"/>
    </location>
</feature>
<evidence type="ECO:0000256" key="2">
    <source>
        <dbReference type="ARBA" id="ARBA00023125"/>
    </source>
</evidence>
<reference evidence="8" key="1">
    <citation type="submission" date="2016-10" db="EMBL/GenBank/DDBJ databases">
        <authorList>
            <person name="Varghese N."/>
            <person name="Submissions S."/>
        </authorList>
    </citation>
    <scope>NUCLEOTIDE SEQUENCE [LARGE SCALE GENOMIC DNA]</scope>
    <source>
        <strain evidence="8">CGMCC 1.1761</strain>
    </source>
</reference>
<keyword evidence="1" id="KW-0805">Transcription regulation</keyword>
<dbReference type="GO" id="GO:0003677">
    <property type="term" value="F:DNA binding"/>
    <property type="evidence" value="ECO:0007669"/>
    <property type="project" value="UniProtKB-KW"/>
</dbReference>
<dbReference type="PROSITE" id="PS50949">
    <property type="entry name" value="HTH_GNTR"/>
    <property type="match status" value="1"/>
</dbReference>
<dbReference type="Gene3D" id="1.20.120.530">
    <property type="entry name" value="GntR ligand-binding domain-like"/>
    <property type="match status" value="1"/>
</dbReference>
<protein>
    <submittedName>
        <fullName evidence="7">GntR family transcriptional regulator, transcriptional repressor for pyruvate dehydrogenase complex</fullName>
    </submittedName>
</protein>
<evidence type="ECO:0000313" key="8">
    <source>
        <dbReference type="Proteomes" id="UP000198889"/>
    </source>
</evidence>
<dbReference type="Proteomes" id="UP000198889">
    <property type="component" value="Unassembled WGS sequence"/>
</dbReference>
<keyword evidence="2" id="KW-0238">DNA-binding</keyword>
<evidence type="ECO:0000256" key="5">
    <source>
        <dbReference type="SAM" id="MobiDB-lite"/>
    </source>
</evidence>
<dbReference type="Pfam" id="PF00392">
    <property type="entry name" value="GntR"/>
    <property type="match status" value="1"/>
</dbReference>
<dbReference type="AlphaFoldDB" id="A0A1G4TLP2"/>
<dbReference type="InterPro" id="IPR008920">
    <property type="entry name" value="TF_FadR/GntR_C"/>
</dbReference>
<evidence type="ECO:0000256" key="1">
    <source>
        <dbReference type="ARBA" id="ARBA00023015"/>
    </source>
</evidence>
<evidence type="ECO:0000259" key="6">
    <source>
        <dbReference type="PROSITE" id="PS50949"/>
    </source>
</evidence>
<proteinExistence type="predicted"/>
<dbReference type="Gene3D" id="1.10.10.10">
    <property type="entry name" value="Winged helix-like DNA-binding domain superfamily/Winged helix DNA-binding domain"/>
    <property type="match status" value="1"/>
</dbReference>
<dbReference type="GO" id="GO:0003700">
    <property type="term" value="F:DNA-binding transcription factor activity"/>
    <property type="evidence" value="ECO:0007669"/>
    <property type="project" value="InterPro"/>
</dbReference>
<dbReference type="SMART" id="SM00895">
    <property type="entry name" value="FCD"/>
    <property type="match status" value="1"/>
</dbReference>
<dbReference type="PRINTS" id="PR00035">
    <property type="entry name" value="HTHGNTR"/>
</dbReference>
<feature type="region of interest" description="Disordered" evidence="5">
    <location>
        <begin position="1"/>
        <end position="28"/>
    </location>
</feature>
<keyword evidence="7" id="KW-0670">Pyruvate</keyword>